<keyword evidence="3 11" id="KW-0812">Transmembrane</keyword>
<protein>
    <recommendedName>
        <fullName evidence="11">Chloride channel protein</fullName>
    </recommendedName>
</protein>
<dbReference type="Gene3D" id="1.10.3080.10">
    <property type="entry name" value="Clc chloride channel"/>
    <property type="match status" value="1"/>
</dbReference>
<comment type="similarity">
    <text evidence="11">Belongs to the chloride channel (TC 2.A.49) family.</text>
</comment>
<dbReference type="CDD" id="cd04591">
    <property type="entry name" value="CBS_pair_voltage-gated_CLC_euk_bac"/>
    <property type="match status" value="1"/>
</dbReference>
<evidence type="ECO:0000259" key="12">
    <source>
        <dbReference type="PROSITE" id="PS51371"/>
    </source>
</evidence>
<keyword evidence="6 11" id="KW-0406">Ion transport</keyword>
<evidence type="ECO:0000256" key="2">
    <source>
        <dbReference type="ARBA" id="ARBA00022448"/>
    </source>
</evidence>
<evidence type="ECO:0000256" key="11">
    <source>
        <dbReference type="RuleBase" id="RU361221"/>
    </source>
</evidence>
<feature type="transmembrane region" description="Helical" evidence="11">
    <location>
        <begin position="520"/>
        <end position="537"/>
    </location>
</feature>
<dbReference type="Proteomes" id="UP001165289">
    <property type="component" value="Unassembled WGS sequence"/>
</dbReference>
<sequence>MVDFLDDDCDDDSRPLLCGNNLTHINTNTNVHNYRERKHISTKMNQQGTDFSGTLNYLGQMSYRAVNDFKSYMNPRDYYSTVSEEFSESRESSFTMVEENPRMMEAVNGSDFLSSKYESLDYDVMENELYYERERTHGSLQHLYVSLVRWLLMLSIGCTVGLFAVGLDLAMTHMAEGKYELIKNTITRCLDYGCTCWAFLMWITIDCSLILFAATLAVYAGPAACGSGVPEIKCYLNGVKIPEVVRLKTLIVKSIGVICVVVGGLAGGREGPMIHIGSIIAAGISQGRANSVRFDILKCFPKIAKVFENFRNDKEKRDFVSAGAAAGVSAAFGAPIGGVLFSLEEGASFWNQALTWRIFFASMSSAFVVTVILSAVNDHLGAITYQGLVNFGQFPYENCHIDTWDIFTVIILGIMGGLLGALFNSLSFRLTLFRRKYLNRIRACRIIEAVVVSLISTTISFSAVYFFSDCHSLRTYEESKYAEHHPVQLFCADGEYNALATLIFTTPEESIKKLFHNPKLAYSCLHLVFFFVVYFMLTCWVFGLCVPAGLFVPALLTGATMGRSFGEGLHALFPNSEWVVPGKYAVIGSAAFLGGVSHMTLSLTVILIETTGNTSYGLLIMVTVMIAKWIGSLFQEGIYEASIKLKSIPLLSWEHPETATNLQAKDVMASPVCTFQPVEQVGKIIAVLSHTNHNGFPVVEGQGNNNTHDDHFTYGQYRGFINRSQLIILLKHKVFFKDLRAPYRPPYLPLYYFKTEYPRFPSIDSIHTTVEEDSHFIDLHPYMNRGTYTVTINASYPRIFCLFRALGLRHIVIVNENNEVVGIVTRKDLGRFRETKRCGKPKLEHLDIR</sequence>
<keyword evidence="2 11" id="KW-0813">Transport</keyword>
<feature type="transmembrane region" description="Helical" evidence="11">
    <location>
        <begin position="406"/>
        <end position="426"/>
    </location>
</feature>
<accession>A0AAV7K480</accession>
<keyword evidence="8 11" id="KW-0472">Membrane</keyword>
<dbReference type="InterPro" id="IPR014743">
    <property type="entry name" value="Cl-channel_core"/>
</dbReference>
<reference evidence="13 14" key="1">
    <citation type="journal article" date="2023" name="BMC Biol.">
        <title>The compact genome of the sponge Oopsacas minuta (Hexactinellida) is lacking key metazoan core genes.</title>
        <authorList>
            <person name="Santini S."/>
            <person name="Schenkelaars Q."/>
            <person name="Jourda C."/>
            <person name="Duchesne M."/>
            <person name="Belahbib H."/>
            <person name="Rocher C."/>
            <person name="Selva M."/>
            <person name="Riesgo A."/>
            <person name="Vervoort M."/>
            <person name="Leys S.P."/>
            <person name="Kodjabachian L."/>
            <person name="Le Bivic A."/>
            <person name="Borchiellini C."/>
            <person name="Claverie J.M."/>
            <person name="Renard E."/>
        </authorList>
    </citation>
    <scope>NUCLEOTIDE SEQUENCE [LARGE SCALE GENOMIC DNA]</scope>
    <source>
        <strain evidence="13">SPO-2</strain>
    </source>
</reference>
<evidence type="ECO:0000256" key="1">
    <source>
        <dbReference type="ARBA" id="ARBA00004141"/>
    </source>
</evidence>
<keyword evidence="14" id="KW-1185">Reference proteome</keyword>
<dbReference type="InterPro" id="IPR046342">
    <property type="entry name" value="CBS_dom_sf"/>
</dbReference>
<name>A0AAV7K480_9METZ</name>
<organism evidence="13 14">
    <name type="scientific">Oopsacas minuta</name>
    <dbReference type="NCBI Taxonomy" id="111878"/>
    <lineage>
        <taxon>Eukaryota</taxon>
        <taxon>Metazoa</taxon>
        <taxon>Porifera</taxon>
        <taxon>Hexactinellida</taxon>
        <taxon>Hexasterophora</taxon>
        <taxon>Lyssacinosida</taxon>
        <taxon>Leucopsacidae</taxon>
        <taxon>Oopsacas</taxon>
    </lineage>
</organism>
<keyword evidence="9 11" id="KW-0868">Chloride</keyword>
<feature type="transmembrane region" description="Helical" evidence="11">
    <location>
        <begin position="150"/>
        <end position="171"/>
    </location>
</feature>
<dbReference type="Gene3D" id="3.10.580.10">
    <property type="entry name" value="CBS-domain"/>
    <property type="match status" value="1"/>
</dbReference>
<feature type="domain" description="CBS" evidence="12">
    <location>
        <begin position="783"/>
        <end position="842"/>
    </location>
</feature>
<dbReference type="Pfam" id="PF00571">
    <property type="entry name" value="CBS"/>
    <property type="match status" value="1"/>
</dbReference>
<evidence type="ECO:0000256" key="10">
    <source>
        <dbReference type="PROSITE-ProRule" id="PRU00703"/>
    </source>
</evidence>
<feature type="transmembrane region" description="Helical" evidence="11">
    <location>
        <begin position="319"/>
        <end position="342"/>
    </location>
</feature>
<feature type="transmembrane region" description="Helical" evidence="11">
    <location>
        <begin position="544"/>
        <end position="565"/>
    </location>
</feature>
<evidence type="ECO:0000256" key="8">
    <source>
        <dbReference type="ARBA" id="ARBA00023136"/>
    </source>
</evidence>
<evidence type="ECO:0000256" key="3">
    <source>
        <dbReference type="ARBA" id="ARBA00022692"/>
    </source>
</evidence>
<dbReference type="SUPFAM" id="SSF54631">
    <property type="entry name" value="CBS-domain pair"/>
    <property type="match status" value="1"/>
</dbReference>
<dbReference type="GO" id="GO:0005254">
    <property type="term" value="F:chloride channel activity"/>
    <property type="evidence" value="ECO:0007669"/>
    <property type="project" value="UniProtKB-UniRule"/>
</dbReference>
<dbReference type="AlphaFoldDB" id="A0AAV7K480"/>
<dbReference type="PROSITE" id="PS51371">
    <property type="entry name" value="CBS"/>
    <property type="match status" value="1"/>
</dbReference>
<dbReference type="InterPro" id="IPR001807">
    <property type="entry name" value="ClC"/>
</dbReference>
<dbReference type="InterPro" id="IPR051280">
    <property type="entry name" value="Cl-channel/antiporter"/>
</dbReference>
<evidence type="ECO:0000313" key="13">
    <source>
        <dbReference type="EMBL" id="KAI6655106.1"/>
    </source>
</evidence>
<dbReference type="Pfam" id="PF00654">
    <property type="entry name" value="Voltage_CLC"/>
    <property type="match status" value="1"/>
</dbReference>
<evidence type="ECO:0000256" key="9">
    <source>
        <dbReference type="ARBA" id="ARBA00023214"/>
    </source>
</evidence>
<comment type="subcellular location">
    <subcellularLocation>
        <location evidence="1 11">Membrane</location>
        <topology evidence="1 11">Multi-pass membrane protein</topology>
    </subcellularLocation>
</comment>
<keyword evidence="7 10" id="KW-0129">CBS domain</keyword>
<feature type="transmembrane region" description="Helical" evidence="11">
    <location>
        <begin position="192"/>
        <end position="220"/>
    </location>
</feature>
<evidence type="ECO:0000256" key="4">
    <source>
        <dbReference type="ARBA" id="ARBA00022737"/>
    </source>
</evidence>
<feature type="transmembrane region" description="Helical" evidence="11">
    <location>
        <begin position="585"/>
        <end position="608"/>
    </location>
</feature>
<keyword evidence="4" id="KW-0677">Repeat</keyword>
<evidence type="ECO:0000256" key="7">
    <source>
        <dbReference type="ARBA" id="ARBA00023122"/>
    </source>
</evidence>
<evidence type="ECO:0000256" key="6">
    <source>
        <dbReference type="ARBA" id="ARBA00023065"/>
    </source>
</evidence>
<feature type="transmembrane region" description="Helical" evidence="11">
    <location>
        <begin position="446"/>
        <end position="467"/>
    </location>
</feature>
<dbReference type="InterPro" id="IPR000644">
    <property type="entry name" value="CBS_dom"/>
</dbReference>
<dbReference type="EMBL" id="JAKMXF010000210">
    <property type="protein sequence ID" value="KAI6655106.1"/>
    <property type="molecule type" value="Genomic_DNA"/>
</dbReference>
<evidence type="ECO:0000313" key="14">
    <source>
        <dbReference type="Proteomes" id="UP001165289"/>
    </source>
</evidence>
<dbReference type="PANTHER" id="PTHR11689">
    <property type="entry name" value="CHLORIDE CHANNEL PROTEIN CLC FAMILY MEMBER"/>
    <property type="match status" value="1"/>
</dbReference>
<dbReference type="PRINTS" id="PR00762">
    <property type="entry name" value="CLCHANNEL"/>
</dbReference>
<dbReference type="GO" id="GO:0005765">
    <property type="term" value="C:lysosomal membrane"/>
    <property type="evidence" value="ECO:0007669"/>
    <property type="project" value="TreeGrafter"/>
</dbReference>
<feature type="transmembrane region" description="Helical" evidence="11">
    <location>
        <begin position="354"/>
        <end position="376"/>
    </location>
</feature>
<dbReference type="PANTHER" id="PTHR11689:SF136">
    <property type="entry name" value="H(+)_CL(-) EXCHANGE TRANSPORTER 7"/>
    <property type="match status" value="1"/>
</dbReference>
<dbReference type="SUPFAM" id="SSF81340">
    <property type="entry name" value="Clc chloride channel"/>
    <property type="match status" value="1"/>
</dbReference>
<proteinExistence type="inferred from homology"/>
<comment type="caution">
    <text evidence="13">The sequence shown here is derived from an EMBL/GenBank/DDBJ whole genome shotgun (WGS) entry which is preliminary data.</text>
</comment>
<gene>
    <name evidence="13" type="ORF">LOD99_2395</name>
</gene>
<evidence type="ECO:0000256" key="5">
    <source>
        <dbReference type="ARBA" id="ARBA00022989"/>
    </source>
</evidence>
<feature type="transmembrane region" description="Helical" evidence="11">
    <location>
        <begin position="615"/>
        <end position="634"/>
    </location>
</feature>
<dbReference type="SMART" id="SM00116">
    <property type="entry name" value="CBS"/>
    <property type="match status" value="2"/>
</dbReference>
<keyword evidence="5 11" id="KW-1133">Transmembrane helix</keyword>